<sequence length="2370" mass="268894">MVKCYEVNENDKCKECNQLKSQLDCVNVKFENSCEWIKDSEKGNGKCQKREDKGGSMIIDYKSYCDLINESDKNCRLTNGCAYVNKKCVVFGGCSAFEYPWTQECQGVSYQCISNGKQCINISDCKDYTEAKCEIQPSQSGIRRCKWDKLNNICKDYQCSDSDDKLITDIECDQWLKGCITRGMGCWDSPLPQCSTYRGNQNTCSKYIGSDGYCELGIDDICQSKKCENAPIKYNNDLDCQKYQVGCITNGKGCIFAKIRPLCQTYMGDKYTCQGYIGIDGICQGDENGIYCRNKKCQDAPKFNTDQLCKEYQSNCITNGISCVSELQLCENYYGNQKECFTYIGKDGKCKGQEKVKESQSQCTLRICNDAPINLNTDIDCNLYQNGCVTTGFGCILFQDRKSCSSYEGNSEKCLNFVGIEGNCMWQTGNNCSPRNCKSAPIEYYSKCSNWLKDCVSTQNGCVMKTECQYTIHQISCELTDGCFWQSNCNNNTDCSYYTKESICISNTANLIVNGIINQIKCVWSYNQCRQLQCYDLIGQIYKEDINCQKQITTCISDRKNSCITKYDCSKLTGNQQTCLSYQGYCTNLQNSDETTPCILRQCNDNLDLTTNEQCNNFLPGCVSNGKGCVEYETQCSQMQGTQSICSQYFGYFSGSPQNFKTIQCYNHIYAHESDYCLNKSCDMAQNMENQDQCDQFLKGCVYNGNGGCLDPQQANCDSYYGDENFCEQAIVGQNKIKYCFGTQIKSQCVKRECWHKNIAYSDYECEQFRSGCLLLNQTCVDQSTKFCKDQQGTEDSCQTLFGGIQIYNQWTKIQCLKKFQCQERQCGDIINPNNSQDCINYKSTCRFFKVNHPCINANECNKYSIPDTATTDQQKSYGMSSKTTGSETCKWNGSTCYAIKNDCAYSIPNNQSNYSTNYNYCISFQNNQGIQCSYAIGNSTCSYQDTCEKIVNHKDAKTCNDFLQQNGQCQKGKNSYCYTTSNDCTNYQFPQLYTYNQKLELCLSLKIIDDSIQLNVTYKSCTYIEGSKCSNINKCEDIKSANSQKDCDKHLSDCLYFEKQCYSQVYSCYNLLFPKGITSDTMKSLFCSSMKDNNSYCSLNQDKIGCEVKPYTNCNEITQVLQIPSQWDQQSTNMDHFCLAHNDNTRTIQCINDGGIQCKAGTCEDIPSPLNQNDCDNHIIGCLYFLGKCLTNFQLLNDQECQDTSKIPFPQQIINLSIIQKIEYCQLFKNNVTDKKLYCLTKTNIYGYTCRLFENHCRDSNCEDAINPESQLDCDTLVFQKQCKYLQGTCYNFQNVQRCTYGGGNYCVQITSCEQYNVSAETDKLKICNELHDVNYNNCTYIWGDNCITQKSCSEYDGNIDNLRGPQLDQERIQCYSVKSIQNISCVQDESQTRKCRDQNCEDILYEQDCVNYILGCIYYNFKCFQKKECYQYQTQGDNDEQKKQWCEGVQNINGIYCKWNNNIGCQDRSCNDVQYYSDFDCQKYLSKCKTDGIKCIDQNLSCNQIRVIKPLCSRLLNSNGKDKCKSDELSSNIGQCDNRTCYDNISATTDTECNEFMRGCVTRGFGCIPNSEPCTSYRGTQTECEQFKYLINKEYIYCSGSKLNISTSICKERICSDNTVAVSNQECQDYLKGCLTKGVGCISESAWCSEYQGNQVICSQFRGNFGRDLCYNNNSSGLQSTCIKKECYHINGIDNQSCNDGYDQLTCVYDGTKCISYGMKCSYFKGNQNSCSKYIAIDGPCKATSLDDFIISNCTQRICSEAPNTLQTDIDCYTYHPSCYTTGYGCTSIKQCDYLITQTACQHRKDCSWTHFCNQQYEKCDQIQDANYSICFNSKVKNQQCSYNENSNQCRSQNCEDLPHYITSHDLCNQLNQNCTTNGMGCILQGLCSQYTSEPICFYAKGKQKCIWDQNNKVCRDMKCLDFHGRTDAECEQQMSGCLTDGTKCINGQSCNEYSNQNYCILSKTGPCLWVQNKCINFTKCEDAKMTTFQECQLISSQCTTNSFNCIPITYCSQYLNKESCIYGLDQICGWNETCQKFKACSDLKSYDTDTCRIYHNTCISDGTQCIQQAQKCSQYITAYACSNPSTEGPCIWNSKSLVCNSKQCNDYTYSTHTECQYNNPQCITNGTKCIQLSKCSSYDQLSCYKGTDGLCIYSYPLDGSTSIKFCRPKECQDIFFAQDNQTCQNSLPDKQCVSNGTFCIPKAKCETYTTFTACQGGGLDGQNPLICAFIPKEKNSSFGTCKLFSKCSDAEQDQITCKTNPSCYWDQHSNKCIDQTCQTFSSGLNCNPLPNFDGTKHTICIFENGKCSTLEPNNISDSKACFIKSAQTHTWNSLTNQCEKCLKESTPNIIDQYANIFSAFITLSLII</sequence>
<comment type="caution">
    <text evidence="1">The sequence shown here is derived from an EMBL/GenBank/DDBJ whole genome shotgun (WGS) entry which is preliminary data.</text>
</comment>
<protein>
    <submittedName>
        <fullName evidence="1">Uncharacterized protein</fullName>
    </submittedName>
</protein>
<dbReference type="InterPro" id="IPR002895">
    <property type="entry name" value="Paramecium_SA"/>
</dbReference>
<dbReference type="Pfam" id="PF01508">
    <property type="entry name" value="Paramecium_SA"/>
    <property type="match status" value="9"/>
</dbReference>
<keyword evidence="2" id="KW-1185">Reference proteome</keyword>
<proteinExistence type="predicted"/>
<dbReference type="Proteomes" id="UP000692954">
    <property type="component" value="Unassembled WGS sequence"/>
</dbReference>
<reference evidence="1" key="1">
    <citation type="submission" date="2021-01" db="EMBL/GenBank/DDBJ databases">
        <authorList>
            <consortium name="Genoscope - CEA"/>
            <person name="William W."/>
        </authorList>
    </citation>
    <scope>NUCLEOTIDE SEQUENCE</scope>
</reference>
<dbReference type="SMART" id="SM00639">
    <property type="entry name" value="PSA"/>
    <property type="match status" value="22"/>
</dbReference>
<organism evidence="1 2">
    <name type="scientific">Paramecium sonneborni</name>
    <dbReference type="NCBI Taxonomy" id="65129"/>
    <lineage>
        <taxon>Eukaryota</taxon>
        <taxon>Sar</taxon>
        <taxon>Alveolata</taxon>
        <taxon>Ciliophora</taxon>
        <taxon>Intramacronucleata</taxon>
        <taxon>Oligohymenophorea</taxon>
        <taxon>Peniculida</taxon>
        <taxon>Parameciidae</taxon>
        <taxon>Paramecium</taxon>
    </lineage>
</organism>
<accession>A0A8S1MLU0</accession>
<evidence type="ECO:0000313" key="2">
    <source>
        <dbReference type="Proteomes" id="UP000692954"/>
    </source>
</evidence>
<dbReference type="OrthoDB" id="289916at2759"/>
<name>A0A8S1MLU0_9CILI</name>
<gene>
    <name evidence="1" type="ORF">PSON_ATCC_30995.1.T0420025</name>
</gene>
<evidence type="ECO:0000313" key="1">
    <source>
        <dbReference type="EMBL" id="CAD8081428.1"/>
    </source>
</evidence>
<dbReference type="EMBL" id="CAJJDN010000042">
    <property type="protein sequence ID" value="CAD8081428.1"/>
    <property type="molecule type" value="Genomic_DNA"/>
</dbReference>